<reference evidence="1" key="2">
    <citation type="submission" date="2021-10" db="EMBL/GenBank/DDBJ databases">
        <title>Phylogenomics reveals ancestral predisposition of the termite-cultivated fungus Termitomyces towards a domesticated lifestyle.</title>
        <authorList>
            <person name="Auxier B."/>
            <person name="Grum-Grzhimaylo A."/>
            <person name="Cardenas M.E."/>
            <person name="Lodge J.D."/>
            <person name="Laessoe T."/>
            <person name="Pedersen O."/>
            <person name="Smith M.E."/>
            <person name="Kuyper T.W."/>
            <person name="Franco-Molano E.A."/>
            <person name="Baroni T.J."/>
            <person name="Aanen D.K."/>
        </authorList>
    </citation>
    <scope>NUCLEOTIDE SEQUENCE</scope>
    <source>
        <strain evidence="1">AP01</strain>
        <tissue evidence="1">Mycelium</tissue>
    </source>
</reference>
<comment type="caution">
    <text evidence="1">The sequence shown here is derived from an EMBL/GenBank/DDBJ whole genome shotgun (WGS) entry which is preliminary data.</text>
</comment>
<protein>
    <submittedName>
        <fullName evidence="1">Uncharacterized protein</fullName>
    </submittedName>
</protein>
<gene>
    <name evidence="1" type="ORF">DXG03_002267</name>
</gene>
<dbReference type="AlphaFoldDB" id="A0A9P7K8H5"/>
<accession>A0A9P7K8H5</accession>
<dbReference type="EMBL" id="JABCKV010001616">
    <property type="protein sequence ID" value="KAG5639945.1"/>
    <property type="molecule type" value="Genomic_DNA"/>
</dbReference>
<name>A0A9P7K8H5_9AGAR</name>
<proteinExistence type="predicted"/>
<evidence type="ECO:0000313" key="1">
    <source>
        <dbReference type="EMBL" id="KAG5639945.1"/>
    </source>
</evidence>
<feature type="non-terminal residue" evidence="1">
    <location>
        <position position="1"/>
    </location>
</feature>
<dbReference type="Proteomes" id="UP000775547">
    <property type="component" value="Unassembled WGS sequence"/>
</dbReference>
<keyword evidence="2" id="KW-1185">Reference proteome</keyword>
<organism evidence="1 2">
    <name type="scientific">Asterophora parasitica</name>
    <dbReference type="NCBI Taxonomy" id="117018"/>
    <lineage>
        <taxon>Eukaryota</taxon>
        <taxon>Fungi</taxon>
        <taxon>Dikarya</taxon>
        <taxon>Basidiomycota</taxon>
        <taxon>Agaricomycotina</taxon>
        <taxon>Agaricomycetes</taxon>
        <taxon>Agaricomycetidae</taxon>
        <taxon>Agaricales</taxon>
        <taxon>Tricholomatineae</taxon>
        <taxon>Lyophyllaceae</taxon>
        <taxon>Asterophora</taxon>
    </lineage>
</organism>
<reference evidence="1" key="1">
    <citation type="submission" date="2020-07" db="EMBL/GenBank/DDBJ databases">
        <authorList>
            <person name="Nieuwenhuis M."/>
            <person name="Van De Peppel L.J.J."/>
        </authorList>
    </citation>
    <scope>NUCLEOTIDE SEQUENCE</scope>
    <source>
        <strain evidence="1">AP01</strain>
        <tissue evidence="1">Mycelium</tissue>
    </source>
</reference>
<evidence type="ECO:0000313" key="2">
    <source>
        <dbReference type="Proteomes" id="UP000775547"/>
    </source>
</evidence>
<sequence>SMAATMGFLCDKGLLDSSFVKLVLEQEGQSEVAKLLRKRADKRHRSKFAIQHVKIEASGAEILDALNS</sequence>